<evidence type="ECO:0000256" key="1">
    <source>
        <dbReference type="ARBA" id="ARBA00004496"/>
    </source>
</evidence>
<evidence type="ECO:0000256" key="6">
    <source>
        <dbReference type="ARBA" id="ARBA00023125"/>
    </source>
</evidence>
<comment type="subcellular location">
    <subcellularLocation>
        <location evidence="1">Cytoplasm</location>
    </subcellularLocation>
</comment>
<dbReference type="InterPro" id="IPR009057">
    <property type="entry name" value="Homeodomain-like_sf"/>
</dbReference>
<accession>A0A1I2HB16</accession>
<evidence type="ECO:0000256" key="5">
    <source>
        <dbReference type="ARBA" id="ARBA00023015"/>
    </source>
</evidence>
<reference evidence="12" key="1">
    <citation type="submission" date="2016-10" db="EMBL/GenBank/DDBJ databases">
        <authorList>
            <person name="Varghese N."/>
            <person name="Submissions S."/>
        </authorList>
    </citation>
    <scope>NUCLEOTIDE SEQUENCE [LARGE SCALE GENOMIC DNA]</scope>
    <source>
        <strain evidence="12">CGMCC 1.10223</strain>
    </source>
</reference>
<dbReference type="SMART" id="SM00342">
    <property type="entry name" value="HTH_ARAC"/>
    <property type="match status" value="1"/>
</dbReference>
<evidence type="ECO:0000259" key="9">
    <source>
        <dbReference type="PROSITE" id="PS01124"/>
    </source>
</evidence>
<dbReference type="EMBL" id="FONN01000021">
    <property type="protein sequence ID" value="SFF25946.1"/>
    <property type="molecule type" value="Genomic_DNA"/>
</dbReference>
<dbReference type="InterPro" id="IPR051552">
    <property type="entry name" value="HptR"/>
</dbReference>
<evidence type="ECO:0000256" key="3">
    <source>
        <dbReference type="ARBA" id="ARBA00022553"/>
    </source>
</evidence>
<dbReference type="SUPFAM" id="SSF46689">
    <property type="entry name" value="Homeodomain-like"/>
    <property type="match status" value="2"/>
</dbReference>
<dbReference type="CDD" id="cd17536">
    <property type="entry name" value="REC_YesN-like"/>
    <property type="match status" value="1"/>
</dbReference>
<evidence type="ECO:0000313" key="12">
    <source>
        <dbReference type="Proteomes" id="UP000183410"/>
    </source>
</evidence>
<keyword evidence="4" id="KW-0902">Two-component regulatory system</keyword>
<dbReference type="InterPro" id="IPR011006">
    <property type="entry name" value="CheY-like_superfamily"/>
</dbReference>
<evidence type="ECO:0000256" key="7">
    <source>
        <dbReference type="ARBA" id="ARBA00023163"/>
    </source>
</evidence>
<dbReference type="AlphaFoldDB" id="A0A1I2HB16"/>
<dbReference type="OrthoDB" id="9794370at2"/>
<dbReference type="Pfam" id="PF12833">
    <property type="entry name" value="HTH_18"/>
    <property type="match status" value="1"/>
</dbReference>
<dbReference type="InterPro" id="IPR001789">
    <property type="entry name" value="Sig_transdc_resp-reg_receiver"/>
</dbReference>
<evidence type="ECO:0000256" key="2">
    <source>
        <dbReference type="ARBA" id="ARBA00022490"/>
    </source>
</evidence>
<protein>
    <submittedName>
        <fullName evidence="11">Two-component system, response regulator YesN</fullName>
    </submittedName>
</protein>
<keyword evidence="7" id="KW-0804">Transcription</keyword>
<dbReference type="GO" id="GO:0000160">
    <property type="term" value="P:phosphorelay signal transduction system"/>
    <property type="evidence" value="ECO:0007669"/>
    <property type="project" value="UniProtKB-KW"/>
</dbReference>
<proteinExistence type="predicted"/>
<dbReference type="GO" id="GO:0003700">
    <property type="term" value="F:DNA-binding transcription factor activity"/>
    <property type="evidence" value="ECO:0007669"/>
    <property type="project" value="InterPro"/>
</dbReference>
<dbReference type="PROSITE" id="PS01124">
    <property type="entry name" value="HTH_ARAC_FAMILY_2"/>
    <property type="match status" value="1"/>
</dbReference>
<evidence type="ECO:0000313" key="11">
    <source>
        <dbReference type="EMBL" id="SFF25946.1"/>
    </source>
</evidence>
<keyword evidence="12" id="KW-1185">Reference proteome</keyword>
<dbReference type="PANTHER" id="PTHR42713:SF3">
    <property type="entry name" value="TRANSCRIPTIONAL REGULATORY PROTEIN HPTR"/>
    <property type="match status" value="1"/>
</dbReference>
<evidence type="ECO:0000256" key="8">
    <source>
        <dbReference type="PROSITE-ProRule" id="PRU00169"/>
    </source>
</evidence>
<evidence type="ECO:0000259" key="10">
    <source>
        <dbReference type="PROSITE" id="PS50110"/>
    </source>
</evidence>
<name>A0A1I2HB16_9BACL</name>
<dbReference type="SMART" id="SM00448">
    <property type="entry name" value="REC"/>
    <property type="match status" value="1"/>
</dbReference>
<keyword evidence="2" id="KW-0963">Cytoplasm</keyword>
<keyword evidence="5" id="KW-0805">Transcription regulation</keyword>
<dbReference type="Pfam" id="PF17853">
    <property type="entry name" value="GGDEF_2"/>
    <property type="match status" value="1"/>
</dbReference>
<dbReference type="PANTHER" id="PTHR42713">
    <property type="entry name" value="HISTIDINE KINASE-RELATED"/>
    <property type="match status" value="1"/>
</dbReference>
<dbReference type="Proteomes" id="UP000183410">
    <property type="component" value="Unassembled WGS sequence"/>
</dbReference>
<keyword evidence="3 8" id="KW-0597">Phosphoprotein</keyword>
<dbReference type="InterPro" id="IPR041522">
    <property type="entry name" value="CdaR_GGDEF"/>
</dbReference>
<dbReference type="GO" id="GO:0043565">
    <property type="term" value="F:sequence-specific DNA binding"/>
    <property type="evidence" value="ECO:0007669"/>
    <property type="project" value="InterPro"/>
</dbReference>
<dbReference type="SUPFAM" id="SSF52172">
    <property type="entry name" value="CheY-like"/>
    <property type="match status" value="1"/>
</dbReference>
<feature type="domain" description="Response regulatory" evidence="10">
    <location>
        <begin position="7"/>
        <end position="124"/>
    </location>
</feature>
<organism evidence="11 12">
    <name type="scientific">Paenibacillus algorifonticola</name>
    <dbReference type="NCBI Taxonomy" id="684063"/>
    <lineage>
        <taxon>Bacteria</taxon>
        <taxon>Bacillati</taxon>
        <taxon>Bacillota</taxon>
        <taxon>Bacilli</taxon>
        <taxon>Bacillales</taxon>
        <taxon>Paenibacillaceae</taxon>
        <taxon>Paenibacillus</taxon>
    </lineage>
</organism>
<dbReference type="RefSeq" id="WP_046229463.1">
    <property type="nucleotide sequence ID" value="NZ_FONN01000021.1"/>
</dbReference>
<dbReference type="Pfam" id="PF00072">
    <property type="entry name" value="Response_reg"/>
    <property type="match status" value="1"/>
</dbReference>
<dbReference type="PROSITE" id="PS50110">
    <property type="entry name" value="RESPONSE_REGULATORY"/>
    <property type="match status" value="1"/>
</dbReference>
<dbReference type="InterPro" id="IPR018060">
    <property type="entry name" value="HTH_AraC"/>
</dbReference>
<dbReference type="Gene3D" id="1.10.10.60">
    <property type="entry name" value="Homeodomain-like"/>
    <property type="match status" value="2"/>
</dbReference>
<evidence type="ECO:0000256" key="4">
    <source>
        <dbReference type="ARBA" id="ARBA00023012"/>
    </source>
</evidence>
<sequence length="546" mass="62771">MNKNPYQVLIVDDEYYFRQLLLQIIDWEMLGFCIKDEAENGTQALELARQENYDLIIADINMPGMSGLDFVQALRSEYINTKIIFITSYDIFEYARAAISFGASYYLLKPIDEDELTNALAVVRDELCEENEFSRSLGELKQQLDETKPILKDHFIRQFLLHEQSVSPETLSEQARYYGLKLEFSSYAVIIVELDELNTRFAKEQERQLWRFAVQNIVQETLGSAGVDCTFINVEKNQLAVLASLSEHSDTTLFDLCEQSRIFIDQKMHLFVTFALGQSYESISQVYLSYSEALYLLRYKFTQGGNQVIAYIQDHMGAEDAVFSLPIDRSEWLTALRQKQQDTVTELIRRACDHLMESRASKEIAQFVLMECVSLGSAAILERGGSLPPDWLTERHPLFRQMHILETVAALQQWLETFFREMVFVEIEKQLPRSKNSDIVTKAVDYVTANYSNENVNLQEAARSLAVNPSYLSHIFKKEKGQSFTEYLTNIRLDKAIELLNGVSSDGLMSLKVVDVSMKVGYTDPYYFSKCFKKKFGIVPSKTIRG</sequence>
<dbReference type="GO" id="GO:0005737">
    <property type="term" value="C:cytoplasm"/>
    <property type="evidence" value="ECO:0007669"/>
    <property type="project" value="UniProtKB-SubCell"/>
</dbReference>
<keyword evidence="6" id="KW-0238">DNA-binding</keyword>
<feature type="modified residue" description="4-aspartylphosphate" evidence="8">
    <location>
        <position position="59"/>
    </location>
</feature>
<gene>
    <name evidence="11" type="ORF">SAMN04487969_1211</name>
</gene>
<feature type="domain" description="HTH araC/xylS-type" evidence="9">
    <location>
        <begin position="441"/>
        <end position="546"/>
    </location>
</feature>
<dbReference type="Gene3D" id="3.40.50.2300">
    <property type="match status" value="1"/>
</dbReference>